<evidence type="ECO:0000256" key="10">
    <source>
        <dbReference type="SAM" id="Coils"/>
    </source>
</evidence>
<dbReference type="EMBL" id="JMIU01000001">
    <property type="protein sequence ID" value="KDN96235.1"/>
    <property type="molecule type" value="Genomic_DNA"/>
</dbReference>
<evidence type="ECO:0000256" key="9">
    <source>
        <dbReference type="PROSITE-ProRule" id="PRU00284"/>
    </source>
</evidence>
<evidence type="ECO:0000256" key="1">
    <source>
        <dbReference type="ARBA" id="ARBA00004651"/>
    </source>
</evidence>
<dbReference type="GO" id="GO:0006935">
    <property type="term" value="P:chemotaxis"/>
    <property type="evidence" value="ECO:0007669"/>
    <property type="project" value="UniProtKB-KW"/>
</dbReference>
<feature type="coiled-coil region" evidence="10">
    <location>
        <begin position="7"/>
        <end position="34"/>
    </location>
</feature>
<name>A0A067A1M8_HYDMR</name>
<keyword evidence="3" id="KW-0488">Methylation</keyword>
<evidence type="ECO:0000256" key="4">
    <source>
        <dbReference type="ARBA" id="ARBA00022500"/>
    </source>
</evidence>
<reference evidence="12 13" key="1">
    <citation type="submission" date="2014-04" db="EMBL/GenBank/DDBJ databases">
        <title>Draft genome sequence of Hydrogenovibrio marinus MH-110, a model organism for aerobic H2 metabolism.</title>
        <authorList>
            <person name="Cha H.J."/>
            <person name="Jo B.H."/>
            <person name="Hwang B.H."/>
        </authorList>
    </citation>
    <scope>NUCLEOTIDE SEQUENCE [LARGE SCALE GENOMIC DNA]</scope>
    <source>
        <strain evidence="12 13">MH-110</strain>
    </source>
</reference>
<evidence type="ECO:0000259" key="11">
    <source>
        <dbReference type="PROSITE" id="PS50111"/>
    </source>
</evidence>
<dbReference type="SMART" id="SM00283">
    <property type="entry name" value="MA"/>
    <property type="match status" value="1"/>
</dbReference>
<dbReference type="SUPFAM" id="SSF58104">
    <property type="entry name" value="Methyl-accepting chemotaxis protein (MCP) signaling domain"/>
    <property type="match status" value="1"/>
</dbReference>
<dbReference type="PANTHER" id="PTHR32089">
    <property type="entry name" value="METHYL-ACCEPTING CHEMOTAXIS PROTEIN MCPB"/>
    <property type="match status" value="1"/>
</dbReference>
<proteinExistence type="predicted"/>
<keyword evidence="6" id="KW-1133">Transmembrane helix</keyword>
<dbReference type="InterPro" id="IPR025991">
    <property type="entry name" value="Chemoreceptor_zinc-bind_dom"/>
</dbReference>
<keyword evidence="10" id="KW-0175">Coiled coil</keyword>
<sequence length="390" mass="41625">MFSGFGNGKLKKELAQAQKQLAAVVAEKAICEEKIVTLEGELSKVPSTSSSEPCGEGVYSKDVTKSLFESIDFYAEGVRKFQASMNLLGSNLSHGREDIISSLSVSKEAQKGLQQITGGVSTLSRAAIETSDSVSTLEQRAEEIGGIVSLIEDISEQTNLLALNAAIEAARAGDAGRGFAVVADEVRVLSSKTAQATSDISKLVSVIQSEVKGAQGQMISLSSEASNLKNQSEAAGDSISKLINANKDMEGVISAGALRSFTSAAKVDHMVYKMDIYKVYMGLSNLKSTDLSDYKSCRLGKWYYEGEGVQFYARLDGYSQLEAAHIEVHQAGNRALELYELGDYAQGVQLLKAMEDASERVQQALEKIAISAEADSSALCLSSNEASFDA</sequence>
<dbReference type="GO" id="GO:0005886">
    <property type="term" value="C:plasma membrane"/>
    <property type="evidence" value="ECO:0007669"/>
    <property type="project" value="UniProtKB-SubCell"/>
</dbReference>
<keyword evidence="8 9" id="KW-0807">Transducer</keyword>
<dbReference type="Gene3D" id="6.10.250.3200">
    <property type="match status" value="1"/>
</dbReference>
<comment type="caution">
    <text evidence="12">The sequence shown here is derived from an EMBL/GenBank/DDBJ whole genome shotgun (WGS) entry which is preliminary data.</text>
</comment>
<feature type="domain" description="Methyl-accepting transducer" evidence="11">
    <location>
        <begin position="69"/>
        <end position="266"/>
    </location>
</feature>
<dbReference type="Pfam" id="PF00015">
    <property type="entry name" value="MCPsignal"/>
    <property type="match status" value="1"/>
</dbReference>
<keyword evidence="5" id="KW-0812">Transmembrane</keyword>
<gene>
    <name evidence="12" type="ORF">EI16_08115</name>
</gene>
<evidence type="ECO:0000256" key="3">
    <source>
        <dbReference type="ARBA" id="ARBA00022481"/>
    </source>
</evidence>
<dbReference type="Pfam" id="PF13682">
    <property type="entry name" value="CZB"/>
    <property type="match status" value="1"/>
</dbReference>
<evidence type="ECO:0000256" key="6">
    <source>
        <dbReference type="ARBA" id="ARBA00022989"/>
    </source>
</evidence>
<dbReference type="RefSeq" id="WP_051623089.1">
    <property type="nucleotide sequence ID" value="NZ_AP020335.1"/>
</dbReference>
<dbReference type="InterPro" id="IPR004089">
    <property type="entry name" value="MCPsignal_dom"/>
</dbReference>
<evidence type="ECO:0000256" key="5">
    <source>
        <dbReference type="ARBA" id="ARBA00022692"/>
    </source>
</evidence>
<dbReference type="GO" id="GO:0007165">
    <property type="term" value="P:signal transduction"/>
    <property type="evidence" value="ECO:0007669"/>
    <property type="project" value="UniProtKB-KW"/>
</dbReference>
<evidence type="ECO:0000313" key="12">
    <source>
        <dbReference type="EMBL" id="KDN96235.1"/>
    </source>
</evidence>
<evidence type="ECO:0000256" key="2">
    <source>
        <dbReference type="ARBA" id="ARBA00022475"/>
    </source>
</evidence>
<evidence type="ECO:0000256" key="8">
    <source>
        <dbReference type="ARBA" id="ARBA00023224"/>
    </source>
</evidence>
<evidence type="ECO:0000256" key="7">
    <source>
        <dbReference type="ARBA" id="ARBA00023136"/>
    </source>
</evidence>
<comment type="subcellular location">
    <subcellularLocation>
        <location evidence="1">Cell membrane</location>
        <topology evidence="1">Multi-pass membrane protein</topology>
    </subcellularLocation>
</comment>
<evidence type="ECO:0000313" key="13">
    <source>
        <dbReference type="Proteomes" id="UP000027341"/>
    </source>
</evidence>
<keyword evidence="13" id="KW-1185">Reference proteome</keyword>
<dbReference type="PANTHER" id="PTHR32089:SF39">
    <property type="entry name" value="METHYL-ACCEPTING CHEMOTAXIS PROTEIN HLYB"/>
    <property type="match status" value="1"/>
</dbReference>
<keyword evidence="2" id="KW-1003">Cell membrane</keyword>
<dbReference type="Gene3D" id="1.20.120.30">
    <property type="entry name" value="Aspartate receptor, ligand-binding domain"/>
    <property type="match status" value="1"/>
</dbReference>
<keyword evidence="7" id="KW-0472">Membrane</keyword>
<keyword evidence="4" id="KW-0145">Chemotaxis</keyword>
<accession>A0A067A1M8</accession>
<dbReference type="STRING" id="28885.EI16_08115"/>
<protein>
    <recommendedName>
        <fullName evidence="11">Methyl-accepting transducer domain-containing protein</fullName>
    </recommendedName>
</protein>
<dbReference type="PROSITE" id="PS50111">
    <property type="entry name" value="CHEMOTAXIS_TRANSDUC_2"/>
    <property type="match status" value="1"/>
</dbReference>
<dbReference type="AlphaFoldDB" id="A0A067A1M8"/>
<dbReference type="Proteomes" id="UP000027341">
    <property type="component" value="Unassembled WGS sequence"/>
</dbReference>
<organism evidence="12 13">
    <name type="scientific">Hydrogenovibrio marinus</name>
    <dbReference type="NCBI Taxonomy" id="28885"/>
    <lineage>
        <taxon>Bacteria</taxon>
        <taxon>Pseudomonadati</taxon>
        <taxon>Pseudomonadota</taxon>
        <taxon>Gammaproteobacteria</taxon>
        <taxon>Thiotrichales</taxon>
        <taxon>Piscirickettsiaceae</taxon>
        <taxon>Hydrogenovibrio</taxon>
    </lineage>
</organism>